<dbReference type="PROSITE" id="PS51199">
    <property type="entry name" value="SF4_HELICASE"/>
    <property type="match status" value="1"/>
</dbReference>
<reference evidence="2" key="1">
    <citation type="submission" date="2020-08" db="EMBL/GenBank/DDBJ databases">
        <title>Genome public.</title>
        <authorList>
            <person name="Liu C."/>
            <person name="Sun Q."/>
        </authorList>
    </citation>
    <scope>NUCLEOTIDE SEQUENCE</scope>
    <source>
        <strain evidence="2">NSJ-23</strain>
    </source>
</reference>
<feature type="domain" description="SF4 helicase" evidence="1">
    <location>
        <begin position="141"/>
        <end position="408"/>
    </location>
</feature>
<dbReference type="PANTHER" id="PTHR12873">
    <property type="entry name" value="T7-LIKE MITOCHONDRIAL DNA HELICASE"/>
    <property type="match status" value="1"/>
</dbReference>
<keyword evidence="3" id="KW-1185">Reference proteome</keyword>
<dbReference type="AlphaFoldDB" id="A0A8J6J3H3"/>
<evidence type="ECO:0000259" key="1">
    <source>
        <dbReference type="PROSITE" id="PS51199"/>
    </source>
</evidence>
<evidence type="ECO:0000313" key="2">
    <source>
        <dbReference type="EMBL" id="MBC5723619.1"/>
    </source>
</evidence>
<dbReference type="InterPro" id="IPR007694">
    <property type="entry name" value="DNA_helicase_DnaB-like_C"/>
</dbReference>
<dbReference type="Proteomes" id="UP000628736">
    <property type="component" value="Unassembled WGS sequence"/>
</dbReference>
<accession>A0A8J6J3H3</accession>
<sequence>MITGPNDALLFRPEFIDPSQPTGLWWVRNAEDVDAVRINAVCKSLTAPWSEVNGWTEWLAQFPYILLAIPPGAAQDEAAEQLTARVPIPVMVPAPRDFLGCETVWSLREEGGLKAIDRLLLNAEELPTQGLLNLADVDTTQRKNAKRVVSGIPDLDRAIGGFVGGELSVWTGKRGEGKSTILGQILLDAVNQSHCVCAYSGELPKEQFKLGLLQQAAGYLHTRRREDQRTGRVMYDVEDRVILAINEWWDKMLFLTDIQQKNAHDEDNILKLFEYANRRYGCDTFLVDNIMTAELKNEQQIGFWRAQSSFAGRLVAFSKRLDVHVHLVAHPRKTDGPIEADDVGGSADITNRADNVFKVERVPEEKVREVGYSTLLTVLKNREFGARDRVRLDYNEASKRFYQADGSPSKCYTWELKMKNG</sequence>
<proteinExistence type="predicted"/>
<protein>
    <recommendedName>
        <fullName evidence="1">SF4 helicase domain-containing protein</fullName>
    </recommendedName>
</protein>
<dbReference type="RefSeq" id="WP_186853340.1">
    <property type="nucleotide sequence ID" value="NZ_JACOPO010000010.1"/>
</dbReference>
<dbReference type="GO" id="GO:0006260">
    <property type="term" value="P:DNA replication"/>
    <property type="evidence" value="ECO:0007669"/>
    <property type="project" value="InterPro"/>
</dbReference>
<dbReference type="InterPro" id="IPR027032">
    <property type="entry name" value="Twinkle-like"/>
</dbReference>
<evidence type="ECO:0000313" key="3">
    <source>
        <dbReference type="Proteomes" id="UP000628736"/>
    </source>
</evidence>
<dbReference type="PANTHER" id="PTHR12873:SF0">
    <property type="entry name" value="TWINKLE MTDNA HELICASE"/>
    <property type="match status" value="1"/>
</dbReference>
<dbReference type="InterPro" id="IPR027417">
    <property type="entry name" value="P-loop_NTPase"/>
</dbReference>
<dbReference type="Pfam" id="PF03796">
    <property type="entry name" value="DnaB_C"/>
    <property type="match status" value="1"/>
</dbReference>
<name>A0A8J6J3H3_9FIRM</name>
<dbReference type="EMBL" id="JACOPO010000010">
    <property type="protein sequence ID" value="MBC5723619.1"/>
    <property type="molecule type" value="Genomic_DNA"/>
</dbReference>
<gene>
    <name evidence="2" type="ORF">H8S11_12450</name>
</gene>
<dbReference type="GO" id="GO:0043139">
    <property type="term" value="F:5'-3' DNA helicase activity"/>
    <property type="evidence" value="ECO:0007669"/>
    <property type="project" value="InterPro"/>
</dbReference>
<dbReference type="GO" id="GO:0005524">
    <property type="term" value="F:ATP binding"/>
    <property type="evidence" value="ECO:0007669"/>
    <property type="project" value="InterPro"/>
</dbReference>
<dbReference type="GO" id="GO:0003697">
    <property type="term" value="F:single-stranded DNA binding"/>
    <property type="evidence" value="ECO:0007669"/>
    <property type="project" value="InterPro"/>
</dbReference>
<organism evidence="2 3">
    <name type="scientific">Flintibacter hominis</name>
    <dbReference type="NCBI Taxonomy" id="2763048"/>
    <lineage>
        <taxon>Bacteria</taxon>
        <taxon>Bacillati</taxon>
        <taxon>Bacillota</taxon>
        <taxon>Clostridia</taxon>
        <taxon>Eubacteriales</taxon>
        <taxon>Flintibacter</taxon>
    </lineage>
</organism>
<comment type="caution">
    <text evidence="2">The sequence shown here is derived from an EMBL/GenBank/DDBJ whole genome shotgun (WGS) entry which is preliminary data.</text>
</comment>
<dbReference type="Gene3D" id="3.40.50.300">
    <property type="entry name" value="P-loop containing nucleotide triphosphate hydrolases"/>
    <property type="match status" value="1"/>
</dbReference>
<dbReference type="SUPFAM" id="SSF52540">
    <property type="entry name" value="P-loop containing nucleoside triphosphate hydrolases"/>
    <property type="match status" value="1"/>
</dbReference>